<evidence type="ECO:0000259" key="8">
    <source>
        <dbReference type="PROSITE" id="PS50026"/>
    </source>
</evidence>
<dbReference type="InterPro" id="IPR018097">
    <property type="entry name" value="EGF_Ca-bd_CS"/>
</dbReference>
<dbReference type="CDD" id="cd00054">
    <property type="entry name" value="EGF_CA"/>
    <property type="match status" value="1"/>
</dbReference>
<evidence type="ECO:0000313" key="9">
    <source>
        <dbReference type="EMBL" id="GAU98217.1"/>
    </source>
</evidence>
<organism evidence="9 10">
    <name type="scientific">Ramazzottius varieornatus</name>
    <name type="common">Water bear</name>
    <name type="synonym">Tardigrade</name>
    <dbReference type="NCBI Taxonomy" id="947166"/>
    <lineage>
        <taxon>Eukaryota</taxon>
        <taxon>Metazoa</taxon>
        <taxon>Ecdysozoa</taxon>
        <taxon>Tardigrada</taxon>
        <taxon>Eutardigrada</taxon>
        <taxon>Parachela</taxon>
        <taxon>Hypsibioidea</taxon>
        <taxon>Ramazzottiidae</taxon>
        <taxon>Ramazzottius</taxon>
    </lineage>
</organism>
<accession>A0A1D1VEP9</accession>
<dbReference type="PROSITE" id="PS00010">
    <property type="entry name" value="ASX_HYDROXYL"/>
    <property type="match status" value="1"/>
</dbReference>
<protein>
    <recommendedName>
        <fullName evidence="8">EGF-like domain-containing protein</fullName>
    </recommendedName>
</protein>
<dbReference type="SMART" id="SM00179">
    <property type="entry name" value="EGF_CA"/>
    <property type="match status" value="2"/>
</dbReference>
<evidence type="ECO:0000313" key="10">
    <source>
        <dbReference type="Proteomes" id="UP000186922"/>
    </source>
</evidence>
<feature type="transmembrane region" description="Helical" evidence="7">
    <location>
        <begin position="65"/>
        <end position="88"/>
    </location>
</feature>
<sequence length="278" mass="30233">MSTTESNEDLLEQVLFAYENDIVPEKSLIQFQQDTLGPSFKGRRYQLNPVPLYYKNPKCCCNVKLTICLSILLAVLTTIILLLIFVFAGGSDAQEDASPKILPSSNLTEEHYALMDAVVGKGGKLSRKTSTNTAVPSVVDLRCAYVRCPPLAKCHNGLCKCPAGHVANSTGRCVRTAECDQAKKVCGWNSDCVGLPGNLTCACKSGYEQQPGSLRCVDINECQRTEFQCPANAHCYNVAGTYRCLCNPGYTQSFVENILVCFLPSSFTANTSMSPPVV</sequence>
<keyword evidence="10" id="KW-1185">Reference proteome</keyword>
<name>A0A1D1VEP9_RAMVA</name>
<dbReference type="EMBL" id="BDGG01000004">
    <property type="protein sequence ID" value="GAU98217.1"/>
    <property type="molecule type" value="Genomic_DNA"/>
</dbReference>
<dbReference type="Proteomes" id="UP000186922">
    <property type="component" value="Unassembled WGS sequence"/>
</dbReference>
<keyword evidence="3" id="KW-0677">Repeat</keyword>
<dbReference type="OrthoDB" id="283575at2759"/>
<dbReference type="GO" id="GO:0005509">
    <property type="term" value="F:calcium ion binding"/>
    <property type="evidence" value="ECO:0007669"/>
    <property type="project" value="InterPro"/>
</dbReference>
<evidence type="ECO:0000256" key="3">
    <source>
        <dbReference type="ARBA" id="ARBA00022737"/>
    </source>
</evidence>
<reference evidence="9 10" key="1">
    <citation type="journal article" date="2016" name="Nat. Commun.">
        <title>Extremotolerant tardigrade genome and improved radiotolerance of human cultured cells by tardigrade-unique protein.</title>
        <authorList>
            <person name="Hashimoto T."/>
            <person name="Horikawa D.D."/>
            <person name="Saito Y."/>
            <person name="Kuwahara H."/>
            <person name="Kozuka-Hata H."/>
            <person name="Shin-I T."/>
            <person name="Minakuchi Y."/>
            <person name="Ohishi K."/>
            <person name="Motoyama A."/>
            <person name="Aizu T."/>
            <person name="Enomoto A."/>
            <person name="Kondo K."/>
            <person name="Tanaka S."/>
            <person name="Hara Y."/>
            <person name="Koshikawa S."/>
            <person name="Sagara H."/>
            <person name="Miura T."/>
            <person name="Yokobori S."/>
            <person name="Miyagawa K."/>
            <person name="Suzuki Y."/>
            <person name="Kubo T."/>
            <person name="Oyama M."/>
            <person name="Kohara Y."/>
            <person name="Fujiyama A."/>
            <person name="Arakawa K."/>
            <person name="Katayama T."/>
            <person name="Toyoda A."/>
            <person name="Kunieda T."/>
        </authorList>
    </citation>
    <scope>NUCLEOTIDE SEQUENCE [LARGE SCALE GENOMIC DNA]</scope>
    <source>
        <strain evidence="9 10">YOKOZUNA-1</strain>
    </source>
</reference>
<keyword evidence="4" id="KW-1015">Disulfide bond</keyword>
<keyword evidence="7" id="KW-0472">Membrane</keyword>
<dbReference type="AlphaFoldDB" id="A0A1D1VEP9"/>
<dbReference type="PANTHER" id="PTHR24050:SF28">
    <property type="entry name" value="UROMODULIN-LIKE"/>
    <property type="match status" value="1"/>
</dbReference>
<keyword evidence="7" id="KW-0812">Transmembrane</keyword>
<evidence type="ECO:0000256" key="5">
    <source>
        <dbReference type="ARBA" id="ARBA00023180"/>
    </source>
</evidence>
<feature type="domain" description="EGF-like" evidence="8">
    <location>
        <begin position="218"/>
        <end position="256"/>
    </location>
</feature>
<dbReference type="PANTHER" id="PTHR24050">
    <property type="entry name" value="PA14 DOMAIN-CONTAINING PROTEIN"/>
    <property type="match status" value="1"/>
</dbReference>
<gene>
    <name evidence="9" type="primary">RvY_09393-1</name>
    <name evidence="9" type="synonym">RvY_09393.1</name>
    <name evidence="9" type="ORF">RvY_09393</name>
</gene>
<dbReference type="SMART" id="SM00181">
    <property type="entry name" value="EGF"/>
    <property type="match status" value="3"/>
</dbReference>
<evidence type="ECO:0000256" key="4">
    <source>
        <dbReference type="ARBA" id="ARBA00023157"/>
    </source>
</evidence>
<dbReference type="Gene3D" id="2.10.25.10">
    <property type="entry name" value="Laminin"/>
    <property type="match status" value="2"/>
</dbReference>
<comment type="caution">
    <text evidence="9">The sequence shown here is derived from an EMBL/GenBank/DDBJ whole genome shotgun (WGS) entry which is preliminary data.</text>
</comment>
<dbReference type="InterPro" id="IPR000742">
    <property type="entry name" value="EGF"/>
</dbReference>
<keyword evidence="7" id="KW-1133">Transmembrane helix</keyword>
<dbReference type="InterPro" id="IPR009030">
    <property type="entry name" value="Growth_fac_rcpt_cys_sf"/>
</dbReference>
<dbReference type="PROSITE" id="PS01187">
    <property type="entry name" value="EGF_CA"/>
    <property type="match status" value="1"/>
</dbReference>
<evidence type="ECO:0000256" key="7">
    <source>
        <dbReference type="SAM" id="Phobius"/>
    </source>
</evidence>
<keyword evidence="5" id="KW-0325">Glycoprotein</keyword>
<proteinExistence type="predicted"/>
<keyword evidence="1 6" id="KW-0245">EGF-like domain</keyword>
<evidence type="ECO:0000256" key="2">
    <source>
        <dbReference type="ARBA" id="ARBA00022729"/>
    </source>
</evidence>
<dbReference type="SUPFAM" id="SSF57184">
    <property type="entry name" value="Growth factor receptor domain"/>
    <property type="match status" value="1"/>
</dbReference>
<dbReference type="PROSITE" id="PS50026">
    <property type="entry name" value="EGF_3"/>
    <property type="match status" value="1"/>
</dbReference>
<dbReference type="InterPro" id="IPR049883">
    <property type="entry name" value="NOTCH1_EGF-like"/>
</dbReference>
<evidence type="ECO:0000256" key="1">
    <source>
        <dbReference type="ARBA" id="ARBA00022536"/>
    </source>
</evidence>
<dbReference type="InterPro" id="IPR052235">
    <property type="entry name" value="Nephronectin_domain"/>
</dbReference>
<dbReference type="InterPro" id="IPR001881">
    <property type="entry name" value="EGF-like_Ca-bd_dom"/>
</dbReference>
<evidence type="ECO:0000256" key="6">
    <source>
        <dbReference type="PROSITE-ProRule" id="PRU00076"/>
    </source>
</evidence>
<dbReference type="FunFam" id="2.10.25.10:FF:000005">
    <property type="entry name" value="Fibrillin 2"/>
    <property type="match status" value="1"/>
</dbReference>
<comment type="caution">
    <text evidence="6">Lacks conserved residue(s) required for the propagation of feature annotation.</text>
</comment>
<dbReference type="Pfam" id="PF07645">
    <property type="entry name" value="EGF_CA"/>
    <property type="match status" value="2"/>
</dbReference>
<dbReference type="InterPro" id="IPR000152">
    <property type="entry name" value="EGF-type_Asp/Asn_hydroxyl_site"/>
</dbReference>
<keyword evidence="2" id="KW-0732">Signal</keyword>
<dbReference type="STRING" id="947166.A0A1D1VEP9"/>